<dbReference type="PANTHER" id="PTHR43033:SF1">
    <property type="entry name" value="TRNA(ILE)-LYSIDINE SYNTHASE-RELATED"/>
    <property type="match status" value="1"/>
</dbReference>
<protein>
    <recommendedName>
        <fullName evidence="8">tRNA(Ile)-lysidine synthase</fullName>
        <ecNumber evidence="8">6.3.4.19</ecNumber>
    </recommendedName>
    <alternativeName>
        <fullName evidence="8">tRNA(Ile)-2-lysyl-cytidine synthase</fullName>
    </alternativeName>
    <alternativeName>
        <fullName evidence="8">tRNA(Ile)-lysidine synthetase</fullName>
    </alternativeName>
</protein>
<gene>
    <name evidence="8 10" type="primary">tilS</name>
    <name evidence="10" type="ORF">ABDB84_08590</name>
</gene>
<evidence type="ECO:0000256" key="2">
    <source>
        <dbReference type="ARBA" id="ARBA00022490"/>
    </source>
</evidence>
<comment type="domain">
    <text evidence="8">The N-terminal region contains the highly conserved SGGXDS motif, predicted to be a P-loop motif involved in ATP binding.</text>
</comment>
<organism evidence="10 11">
    <name type="scientific">Uliginosibacterium sediminicola</name>
    <dbReference type="NCBI Taxonomy" id="2024550"/>
    <lineage>
        <taxon>Bacteria</taxon>
        <taxon>Pseudomonadati</taxon>
        <taxon>Pseudomonadota</taxon>
        <taxon>Betaproteobacteria</taxon>
        <taxon>Rhodocyclales</taxon>
        <taxon>Zoogloeaceae</taxon>
        <taxon>Uliginosibacterium</taxon>
    </lineage>
</organism>
<dbReference type="InterPro" id="IPR012796">
    <property type="entry name" value="Lysidine-tRNA-synth_C"/>
</dbReference>
<evidence type="ECO:0000256" key="6">
    <source>
        <dbReference type="ARBA" id="ARBA00022840"/>
    </source>
</evidence>
<evidence type="ECO:0000313" key="10">
    <source>
        <dbReference type="EMBL" id="MEN3068535.1"/>
    </source>
</evidence>
<dbReference type="InterPro" id="IPR015262">
    <property type="entry name" value="tRNA_Ile_lys_synt_subst-bd"/>
</dbReference>
<reference evidence="10 11" key="1">
    <citation type="journal article" date="2018" name="Int. J. Syst. Evol. Microbiol.">
        <title>Uliginosibacterium sediminicola sp. nov., isolated from freshwater sediment.</title>
        <authorList>
            <person name="Hwang W.M."/>
            <person name="Kim S.M."/>
            <person name="Kang K."/>
            <person name="Ahn T.Y."/>
        </authorList>
    </citation>
    <scope>NUCLEOTIDE SEQUENCE [LARGE SCALE GENOMIC DNA]</scope>
    <source>
        <strain evidence="10 11">M1-21</strain>
    </source>
</reference>
<keyword evidence="3 8" id="KW-0436">Ligase</keyword>
<evidence type="ECO:0000256" key="8">
    <source>
        <dbReference type="HAMAP-Rule" id="MF_01161"/>
    </source>
</evidence>
<dbReference type="NCBIfam" id="TIGR02432">
    <property type="entry name" value="lysidine_TilS_N"/>
    <property type="match status" value="1"/>
</dbReference>
<evidence type="ECO:0000313" key="11">
    <source>
        <dbReference type="Proteomes" id="UP001410394"/>
    </source>
</evidence>
<dbReference type="PANTHER" id="PTHR43033">
    <property type="entry name" value="TRNA(ILE)-LYSIDINE SYNTHASE-RELATED"/>
    <property type="match status" value="1"/>
</dbReference>
<accession>A0ABU9YXU0</accession>
<evidence type="ECO:0000256" key="1">
    <source>
        <dbReference type="ARBA" id="ARBA00004496"/>
    </source>
</evidence>
<sequence>MHISPLPDQLSQTLQPYAGQRLCVGFSGGLDSSVLLHLLAQLAPVVGFQLSALHVHHGLSAQADDWAAHCERVAASLGVPLVVRRVSVARAGKGLEAAARAARHAALAEQDCDWIVLAHHRGDQAETLLHRLMRGTGVQGAAGMRAVDVARRLLRPLLDVPRAELLAWAQQAGIVWIEDDSNTDQRFTRNFLRHDILPRLDQRQHGVEANLARAAGLFAESADLLDALAAEDLQRLQFGQPGSRSALRALGAPRARNLLRHLLAQAGEGAPTAERLGETLEQLSSAAAVRLPFARIALCAWRDALWQEPVALPSPPHSLLWCGEAVLPWAGGELRFVPASGPEALRIVPNGACRIQPRQGGEQLRVEPAAPQRDFKTLAQAAGLAPWQRDVLPCLWQGEHLLWIGALGADAAARCAPGEAGWQLSWQPAVCSTSATRPAAAAGTAK</sequence>
<dbReference type="InterPro" id="IPR012795">
    <property type="entry name" value="tRNA_Ile_lys_synt_N"/>
</dbReference>
<dbReference type="InterPro" id="IPR014729">
    <property type="entry name" value="Rossmann-like_a/b/a_fold"/>
</dbReference>
<dbReference type="EMBL" id="JBDIVE010000003">
    <property type="protein sequence ID" value="MEN3068535.1"/>
    <property type="molecule type" value="Genomic_DNA"/>
</dbReference>
<evidence type="ECO:0000256" key="4">
    <source>
        <dbReference type="ARBA" id="ARBA00022694"/>
    </source>
</evidence>
<keyword evidence="11" id="KW-1185">Reference proteome</keyword>
<dbReference type="GO" id="GO:0032267">
    <property type="term" value="F:tRNA(Ile)-lysidine synthase activity"/>
    <property type="evidence" value="ECO:0007669"/>
    <property type="project" value="UniProtKB-EC"/>
</dbReference>
<dbReference type="Pfam" id="PF11734">
    <property type="entry name" value="TilS_C"/>
    <property type="match status" value="1"/>
</dbReference>
<comment type="caution">
    <text evidence="10">The sequence shown here is derived from an EMBL/GenBank/DDBJ whole genome shotgun (WGS) entry which is preliminary data.</text>
</comment>
<comment type="function">
    <text evidence="8">Ligates lysine onto the cytidine present at position 34 of the AUA codon-specific tRNA(Ile) that contains the anticodon CAU, in an ATP-dependent manner. Cytidine is converted to lysidine, thus changing the amino acid specificity of the tRNA from methionine to isoleucine.</text>
</comment>
<dbReference type="EC" id="6.3.4.19" evidence="8"/>
<dbReference type="Pfam" id="PF01171">
    <property type="entry name" value="ATP_bind_3"/>
    <property type="match status" value="1"/>
</dbReference>
<comment type="similarity">
    <text evidence="8">Belongs to the tRNA(Ile)-lysidine synthase family.</text>
</comment>
<keyword evidence="5 8" id="KW-0547">Nucleotide-binding</keyword>
<dbReference type="InterPro" id="IPR011063">
    <property type="entry name" value="TilS/TtcA_N"/>
</dbReference>
<evidence type="ECO:0000256" key="7">
    <source>
        <dbReference type="ARBA" id="ARBA00048539"/>
    </source>
</evidence>
<keyword evidence="4 8" id="KW-0819">tRNA processing</keyword>
<feature type="domain" description="Lysidine-tRNA(Ile) synthetase C-terminal" evidence="9">
    <location>
        <begin position="353"/>
        <end position="426"/>
    </location>
</feature>
<keyword evidence="2 8" id="KW-0963">Cytoplasm</keyword>
<dbReference type="SMART" id="SM00977">
    <property type="entry name" value="TilS_C"/>
    <property type="match status" value="1"/>
</dbReference>
<dbReference type="InterPro" id="IPR012094">
    <property type="entry name" value="tRNA_Ile_lys_synt"/>
</dbReference>
<dbReference type="Pfam" id="PF09179">
    <property type="entry name" value="TilS"/>
    <property type="match status" value="1"/>
</dbReference>
<keyword evidence="6 8" id="KW-0067">ATP-binding</keyword>
<dbReference type="SUPFAM" id="SSF82829">
    <property type="entry name" value="MesJ substrate recognition domain-like"/>
    <property type="match status" value="1"/>
</dbReference>
<feature type="binding site" evidence="8">
    <location>
        <begin position="27"/>
        <end position="32"/>
    </location>
    <ligand>
        <name>ATP</name>
        <dbReference type="ChEBI" id="CHEBI:30616"/>
    </ligand>
</feature>
<evidence type="ECO:0000259" key="9">
    <source>
        <dbReference type="SMART" id="SM00977"/>
    </source>
</evidence>
<dbReference type="CDD" id="cd01992">
    <property type="entry name" value="TilS_N"/>
    <property type="match status" value="1"/>
</dbReference>
<evidence type="ECO:0000256" key="5">
    <source>
        <dbReference type="ARBA" id="ARBA00022741"/>
    </source>
</evidence>
<comment type="subcellular location">
    <subcellularLocation>
        <location evidence="1 8">Cytoplasm</location>
    </subcellularLocation>
</comment>
<dbReference type="SUPFAM" id="SSF52402">
    <property type="entry name" value="Adenine nucleotide alpha hydrolases-like"/>
    <property type="match status" value="1"/>
</dbReference>
<dbReference type="HAMAP" id="MF_01161">
    <property type="entry name" value="tRNA_Ile_lys_synt"/>
    <property type="match status" value="1"/>
</dbReference>
<dbReference type="SUPFAM" id="SSF56037">
    <property type="entry name" value="PheT/TilS domain"/>
    <property type="match status" value="1"/>
</dbReference>
<dbReference type="Proteomes" id="UP001410394">
    <property type="component" value="Unassembled WGS sequence"/>
</dbReference>
<name>A0ABU9YXU0_9RHOO</name>
<dbReference type="RefSeq" id="WP_345919301.1">
    <property type="nucleotide sequence ID" value="NZ_JBDIVE010000003.1"/>
</dbReference>
<comment type="catalytic activity">
    <reaction evidence="7 8">
        <text>cytidine(34) in tRNA(Ile2) + L-lysine + ATP = lysidine(34) in tRNA(Ile2) + AMP + diphosphate + H(+)</text>
        <dbReference type="Rhea" id="RHEA:43744"/>
        <dbReference type="Rhea" id="RHEA-COMP:10625"/>
        <dbReference type="Rhea" id="RHEA-COMP:10670"/>
        <dbReference type="ChEBI" id="CHEBI:15378"/>
        <dbReference type="ChEBI" id="CHEBI:30616"/>
        <dbReference type="ChEBI" id="CHEBI:32551"/>
        <dbReference type="ChEBI" id="CHEBI:33019"/>
        <dbReference type="ChEBI" id="CHEBI:82748"/>
        <dbReference type="ChEBI" id="CHEBI:83665"/>
        <dbReference type="ChEBI" id="CHEBI:456215"/>
        <dbReference type="EC" id="6.3.4.19"/>
    </reaction>
</comment>
<dbReference type="Gene3D" id="1.20.59.20">
    <property type="match status" value="1"/>
</dbReference>
<evidence type="ECO:0000256" key="3">
    <source>
        <dbReference type="ARBA" id="ARBA00022598"/>
    </source>
</evidence>
<proteinExistence type="inferred from homology"/>
<dbReference type="Gene3D" id="3.40.50.620">
    <property type="entry name" value="HUPs"/>
    <property type="match status" value="1"/>
</dbReference>